<proteinExistence type="predicted"/>
<sequence>MTETPPPPEPRLEQQINGPLTRSIEGRKAGVGCLDASALTFFLTGLQYIAMSGPYIGMGVSCWLIAATFAAAAVTAWRGWVWTTLWLVALAFVGPPLVVKAWRQIASLL</sequence>
<dbReference type="EMBL" id="WTPX01000091">
    <property type="protein sequence ID" value="NNJ26679.1"/>
    <property type="molecule type" value="Genomic_DNA"/>
</dbReference>
<keyword evidence="1" id="KW-0812">Transmembrane</keyword>
<gene>
    <name evidence="2" type="ORF">LzC2_27690</name>
</gene>
<keyword evidence="1" id="KW-0472">Membrane</keyword>
<dbReference type="Proteomes" id="UP000609651">
    <property type="component" value="Unassembled WGS sequence"/>
</dbReference>
<protein>
    <submittedName>
        <fullName evidence="2">Uncharacterized protein</fullName>
    </submittedName>
</protein>
<evidence type="ECO:0000313" key="3">
    <source>
        <dbReference type="Proteomes" id="UP000609651"/>
    </source>
</evidence>
<feature type="transmembrane region" description="Helical" evidence="1">
    <location>
        <begin position="55"/>
        <end position="74"/>
    </location>
</feature>
<keyword evidence="1" id="KW-1133">Transmembrane helix</keyword>
<evidence type="ECO:0000256" key="1">
    <source>
        <dbReference type="SAM" id="Phobius"/>
    </source>
</evidence>
<accession>A0ABX1VF04</accession>
<name>A0ABX1VF04_9PLAN</name>
<keyword evidence="3" id="KW-1185">Reference proteome</keyword>
<comment type="caution">
    <text evidence="2">The sequence shown here is derived from an EMBL/GenBank/DDBJ whole genome shotgun (WGS) entry which is preliminary data.</text>
</comment>
<organism evidence="2 3">
    <name type="scientific">Alienimonas chondri</name>
    <dbReference type="NCBI Taxonomy" id="2681879"/>
    <lineage>
        <taxon>Bacteria</taxon>
        <taxon>Pseudomonadati</taxon>
        <taxon>Planctomycetota</taxon>
        <taxon>Planctomycetia</taxon>
        <taxon>Planctomycetales</taxon>
        <taxon>Planctomycetaceae</taxon>
        <taxon>Alienimonas</taxon>
    </lineage>
</organism>
<feature type="transmembrane region" description="Helical" evidence="1">
    <location>
        <begin position="80"/>
        <end position="99"/>
    </location>
</feature>
<reference evidence="2 3" key="1">
    <citation type="journal article" date="2020" name="Syst. Appl. Microbiol.">
        <title>Alienimonas chondri sp. nov., a novel planctomycete isolated from the biofilm of the red alga Chondrus crispus.</title>
        <authorList>
            <person name="Vitorino I."/>
            <person name="Albuquerque L."/>
            <person name="Wiegand S."/>
            <person name="Kallscheuer N."/>
            <person name="da Costa M.S."/>
            <person name="Lobo-da-Cunha A."/>
            <person name="Jogler C."/>
            <person name="Lage O.M."/>
        </authorList>
    </citation>
    <scope>NUCLEOTIDE SEQUENCE [LARGE SCALE GENOMIC DNA]</scope>
    <source>
        <strain evidence="2 3">LzC2</strain>
    </source>
</reference>
<evidence type="ECO:0000313" key="2">
    <source>
        <dbReference type="EMBL" id="NNJ26679.1"/>
    </source>
</evidence>